<comment type="similarity">
    <text evidence="1 4">Belongs to the DNase I family.</text>
</comment>
<organism evidence="9 10">
    <name type="scientific">Patella caerulea</name>
    <name type="common">Rayed Mediterranean limpet</name>
    <dbReference type="NCBI Taxonomy" id="87958"/>
    <lineage>
        <taxon>Eukaryota</taxon>
        <taxon>Metazoa</taxon>
        <taxon>Spiralia</taxon>
        <taxon>Lophotrochozoa</taxon>
        <taxon>Mollusca</taxon>
        <taxon>Gastropoda</taxon>
        <taxon>Patellogastropoda</taxon>
        <taxon>Patelloidea</taxon>
        <taxon>Patellidae</taxon>
        <taxon>Patella</taxon>
    </lineage>
</organism>
<feature type="disulfide bond" description="Essential for enzymatic activity" evidence="6">
    <location>
        <begin position="211"/>
        <end position="248"/>
    </location>
</feature>
<evidence type="ECO:0000313" key="10">
    <source>
        <dbReference type="Proteomes" id="UP001347796"/>
    </source>
</evidence>
<evidence type="ECO:0000256" key="7">
    <source>
        <dbReference type="SAM" id="Phobius"/>
    </source>
</evidence>
<feature type="active site" evidence="5">
    <location>
        <position position="121"/>
    </location>
</feature>
<sequence>MSLSVVIRGAARRSVINLLVIGWNCCNMWTLCVLLLVGVYQVNSLKIAAFNIRRLGAHAVSNHDALHRMIQIVGRYDIAVIEEVMDLTGIGQIVSGLNSQHGTTKYTFIHSDKIGRTSYKEYYGFIYRSDLVSVKKTYQYNDVHDWFEREPFSVLFNAPTASLTDFVITGIHIKPSDAPNEISHLPTVYHSVSSALSNENVMIAGDYNADCSYLSATKLSSNPLYTDKSFTWLISSTVDSTASHHTNCAYDRFVVAGDKFKEAIVPHSAKAYNYETGLHLTFDEAWAVSDHYPIELEMKDSLDIVG</sequence>
<dbReference type="PANTHER" id="PTHR11371">
    <property type="entry name" value="DEOXYRIBONUCLEASE"/>
    <property type="match status" value="1"/>
</dbReference>
<dbReference type="CDD" id="cd10282">
    <property type="entry name" value="DNase1"/>
    <property type="match status" value="1"/>
</dbReference>
<accession>A0AAN8GHI9</accession>
<proteinExistence type="inferred from homology"/>
<comment type="caution">
    <text evidence="9">The sequence shown here is derived from an EMBL/GenBank/DDBJ whole genome shotgun (WGS) entry which is preliminary data.</text>
</comment>
<dbReference type="AlphaFoldDB" id="A0AAN8GHI9"/>
<dbReference type="GO" id="GO:0003677">
    <property type="term" value="F:DNA binding"/>
    <property type="evidence" value="ECO:0007669"/>
    <property type="project" value="TreeGrafter"/>
</dbReference>
<evidence type="ECO:0000256" key="1">
    <source>
        <dbReference type="ARBA" id="ARBA00007359"/>
    </source>
</evidence>
<evidence type="ECO:0000313" key="9">
    <source>
        <dbReference type="EMBL" id="KAK6168954.1"/>
    </source>
</evidence>
<dbReference type="InterPro" id="IPR036691">
    <property type="entry name" value="Endo/exonu/phosph_ase_sf"/>
</dbReference>
<keyword evidence="7" id="KW-0472">Membrane</keyword>
<dbReference type="Pfam" id="PF03372">
    <property type="entry name" value="Exo_endo_phos"/>
    <property type="match status" value="1"/>
</dbReference>
<dbReference type="EMBL" id="JAZGQO010000015">
    <property type="protein sequence ID" value="KAK6168954.1"/>
    <property type="molecule type" value="Genomic_DNA"/>
</dbReference>
<dbReference type="GO" id="GO:0006308">
    <property type="term" value="P:DNA catabolic process"/>
    <property type="evidence" value="ECO:0007669"/>
    <property type="project" value="InterPro"/>
</dbReference>
<feature type="transmembrane region" description="Helical" evidence="7">
    <location>
        <begin position="15"/>
        <end position="40"/>
    </location>
</feature>
<feature type="domain" description="Endonuclease/exonuclease/phosphatase" evidence="8">
    <location>
        <begin position="49"/>
        <end position="291"/>
    </location>
</feature>
<protein>
    <recommendedName>
        <fullName evidence="4">Deoxyribonuclease</fullName>
    </recommendedName>
</protein>
<dbReference type="PIRSF" id="PIRSF000988">
    <property type="entry name" value="DNase_I_euk"/>
    <property type="match status" value="1"/>
</dbReference>
<keyword evidence="3 4" id="KW-0378">Hydrolase</keyword>
<keyword evidence="7" id="KW-0812">Transmembrane</keyword>
<dbReference type="SMART" id="SM00476">
    <property type="entry name" value="DNaseIc"/>
    <property type="match status" value="1"/>
</dbReference>
<reference evidence="9 10" key="1">
    <citation type="submission" date="2024-01" db="EMBL/GenBank/DDBJ databases">
        <title>The genome of the rayed Mediterranean limpet Patella caerulea (Linnaeus, 1758).</title>
        <authorList>
            <person name="Anh-Thu Weber A."/>
            <person name="Halstead-Nussloch G."/>
        </authorList>
    </citation>
    <scope>NUCLEOTIDE SEQUENCE [LARGE SCALE GENOMIC DNA]</scope>
    <source>
        <strain evidence="9">AATW-2023a</strain>
        <tissue evidence="9">Whole specimen</tissue>
    </source>
</reference>
<evidence type="ECO:0000256" key="3">
    <source>
        <dbReference type="ARBA" id="ARBA00022801"/>
    </source>
</evidence>
<evidence type="ECO:0000256" key="2">
    <source>
        <dbReference type="ARBA" id="ARBA00022722"/>
    </source>
</evidence>
<dbReference type="Gene3D" id="3.60.10.10">
    <property type="entry name" value="Endonuclease/exonuclease/phosphatase"/>
    <property type="match status" value="1"/>
</dbReference>
<keyword evidence="4" id="KW-0255">Endonuclease</keyword>
<evidence type="ECO:0000256" key="4">
    <source>
        <dbReference type="PIRNR" id="PIRNR000988"/>
    </source>
</evidence>
<keyword evidence="2 4" id="KW-0540">Nuclease</keyword>
<dbReference type="PRINTS" id="PR00130">
    <property type="entry name" value="DNASEI"/>
</dbReference>
<dbReference type="InterPro" id="IPR016202">
    <property type="entry name" value="DNase_I"/>
</dbReference>
<keyword evidence="7" id="KW-1133">Transmembrane helix</keyword>
<dbReference type="PANTHER" id="PTHR11371:SF31">
    <property type="entry name" value="EXTRACELLULAR NUCLEASE"/>
    <property type="match status" value="1"/>
</dbReference>
<dbReference type="SUPFAM" id="SSF56219">
    <property type="entry name" value="DNase I-like"/>
    <property type="match status" value="1"/>
</dbReference>
<dbReference type="InterPro" id="IPR005135">
    <property type="entry name" value="Endo/exonuclease/phosphatase"/>
</dbReference>
<dbReference type="GO" id="GO:0004530">
    <property type="term" value="F:deoxyribonuclease I activity"/>
    <property type="evidence" value="ECO:0007669"/>
    <property type="project" value="TreeGrafter"/>
</dbReference>
<evidence type="ECO:0000256" key="5">
    <source>
        <dbReference type="PIRSR" id="PIRSR000988-1"/>
    </source>
</evidence>
<gene>
    <name evidence="9" type="ORF">SNE40_020102</name>
</gene>
<evidence type="ECO:0000259" key="8">
    <source>
        <dbReference type="Pfam" id="PF03372"/>
    </source>
</evidence>
<dbReference type="Proteomes" id="UP001347796">
    <property type="component" value="Unassembled WGS sequence"/>
</dbReference>
<evidence type="ECO:0000256" key="6">
    <source>
        <dbReference type="PIRSR" id="PIRSR000988-2"/>
    </source>
</evidence>
<dbReference type="GO" id="GO:0005634">
    <property type="term" value="C:nucleus"/>
    <property type="evidence" value="ECO:0007669"/>
    <property type="project" value="TreeGrafter"/>
</dbReference>
<name>A0AAN8GHI9_PATCE</name>
<keyword evidence="10" id="KW-1185">Reference proteome</keyword>
<feature type="active site" evidence="5">
    <location>
        <position position="172"/>
    </location>
</feature>
<keyword evidence="6" id="KW-1015">Disulfide bond</keyword>